<comment type="caution">
    <text evidence="2">The sequence shown here is derived from an EMBL/GenBank/DDBJ whole genome shotgun (WGS) entry which is preliminary data.</text>
</comment>
<keyword evidence="1" id="KW-1133">Transmembrane helix</keyword>
<evidence type="ECO:0000313" key="3">
    <source>
        <dbReference type="Proteomes" id="UP000031668"/>
    </source>
</evidence>
<feature type="transmembrane region" description="Helical" evidence="1">
    <location>
        <begin position="157"/>
        <end position="177"/>
    </location>
</feature>
<feature type="transmembrane region" description="Helical" evidence="1">
    <location>
        <begin position="108"/>
        <end position="128"/>
    </location>
</feature>
<sequence>MNKSVFQTLYIVINVVALVFSAILIVALMAPTMFVIMIKDDNQSSVAYFGPFNWHHDGKLKTYESVTGGFRFIQLMFVLATGASFFSSVFAVVGYLRKRFRRPAAISLLTTVPIQGILALSYTIQYIWTYFSKTFISLQRSILDIKIGPDSFPVPRLMYIVWAMTLVYFVLAIMVFVHKFTDERIDFDEK</sequence>
<keyword evidence="1" id="KW-0812">Transmembrane</keyword>
<feature type="transmembrane region" description="Helical" evidence="1">
    <location>
        <begin position="72"/>
        <end position="96"/>
    </location>
</feature>
<dbReference type="Proteomes" id="UP000031668">
    <property type="component" value="Unassembled WGS sequence"/>
</dbReference>
<reference evidence="2 3" key="1">
    <citation type="journal article" date="2014" name="Genome Biol. Evol.">
        <title>The genome of the myxosporean Thelohanellus kitauei shows adaptations to nutrient acquisition within its fish host.</title>
        <authorList>
            <person name="Yang Y."/>
            <person name="Xiong J."/>
            <person name="Zhou Z."/>
            <person name="Huo F."/>
            <person name="Miao W."/>
            <person name="Ran C."/>
            <person name="Liu Y."/>
            <person name="Zhang J."/>
            <person name="Feng J."/>
            <person name="Wang M."/>
            <person name="Wang M."/>
            <person name="Wang L."/>
            <person name="Yao B."/>
        </authorList>
    </citation>
    <scope>NUCLEOTIDE SEQUENCE [LARGE SCALE GENOMIC DNA]</scope>
    <source>
        <strain evidence="2">Wuqing</strain>
    </source>
</reference>
<protein>
    <submittedName>
        <fullName evidence="2">Uncharacterized protein</fullName>
    </submittedName>
</protein>
<gene>
    <name evidence="2" type="ORF">RF11_06931</name>
</gene>
<evidence type="ECO:0000256" key="1">
    <source>
        <dbReference type="SAM" id="Phobius"/>
    </source>
</evidence>
<dbReference type="AlphaFoldDB" id="A0A0C2JGT7"/>
<organism evidence="2 3">
    <name type="scientific">Thelohanellus kitauei</name>
    <name type="common">Myxosporean</name>
    <dbReference type="NCBI Taxonomy" id="669202"/>
    <lineage>
        <taxon>Eukaryota</taxon>
        <taxon>Metazoa</taxon>
        <taxon>Cnidaria</taxon>
        <taxon>Myxozoa</taxon>
        <taxon>Myxosporea</taxon>
        <taxon>Bivalvulida</taxon>
        <taxon>Platysporina</taxon>
        <taxon>Myxobolidae</taxon>
        <taxon>Thelohanellus</taxon>
    </lineage>
</organism>
<evidence type="ECO:0000313" key="2">
    <source>
        <dbReference type="EMBL" id="KII68493.1"/>
    </source>
</evidence>
<feature type="transmembrane region" description="Helical" evidence="1">
    <location>
        <begin position="12"/>
        <end position="38"/>
    </location>
</feature>
<proteinExistence type="predicted"/>
<keyword evidence="3" id="KW-1185">Reference proteome</keyword>
<accession>A0A0C2JGT7</accession>
<dbReference type="EMBL" id="JWZT01002856">
    <property type="protein sequence ID" value="KII68493.1"/>
    <property type="molecule type" value="Genomic_DNA"/>
</dbReference>
<name>A0A0C2JGT7_THEKT</name>
<keyword evidence="1" id="KW-0472">Membrane</keyword>